<proteinExistence type="predicted"/>
<dbReference type="Proteomes" id="UP000186922">
    <property type="component" value="Unassembled WGS sequence"/>
</dbReference>
<evidence type="ECO:0000313" key="1">
    <source>
        <dbReference type="EMBL" id="GAV02624.1"/>
    </source>
</evidence>
<dbReference type="EMBL" id="BDGG01000008">
    <property type="protein sequence ID" value="GAV02624.1"/>
    <property type="molecule type" value="Genomic_DNA"/>
</dbReference>
<name>A0A1D1VUH7_RAMVA</name>
<dbReference type="AlphaFoldDB" id="A0A1D1VUH7"/>
<reference evidence="1 2" key="1">
    <citation type="journal article" date="2016" name="Nat. Commun.">
        <title>Extremotolerant tardigrade genome and improved radiotolerance of human cultured cells by tardigrade-unique protein.</title>
        <authorList>
            <person name="Hashimoto T."/>
            <person name="Horikawa D.D."/>
            <person name="Saito Y."/>
            <person name="Kuwahara H."/>
            <person name="Kozuka-Hata H."/>
            <person name="Shin-I T."/>
            <person name="Minakuchi Y."/>
            <person name="Ohishi K."/>
            <person name="Motoyama A."/>
            <person name="Aizu T."/>
            <person name="Enomoto A."/>
            <person name="Kondo K."/>
            <person name="Tanaka S."/>
            <person name="Hara Y."/>
            <person name="Koshikawa S."/>
            <person name="Sagara H."/>
            <person name="Miura T."/>
            <person name="Yokobori S."/>
            <person name="Miyagawa K."/>
            <person name="Suzuki Y."/>
            <person name="Kubo T."/>
            <person name="Oyama M."/>
            <person name="Kohara Y."/>
            <person name="Fujiyama A."/>
            <person name="Arakawa K."/>
            <person name="Katayama T."/>
            <person name="Toyoda A."/>
            <person name="Kunieda T."/>
        </authorList>
    </citation>
    <scope>NUCLEOTIDE SEQUENCE [LARGE SCALE GENOMIC DNA]</scope>
    <source>
        <strain evidence="1 2">YOKOZUNA-1</strain>
    </source>
</reference>
<accession>A0A1D1VUH7</accession>
<gene>
    <name evidence="1" type="primary">RvY_13164</name>
    <name evidence="1" type="synonym">RvY_13164.2</name>
    <name evidence="1" type="ORF">RvY_13164-2</name>
</gene>
<comment type="caution">
    <text evidence="1">The sequence shown here is derived from an EMBL/GenBank/DDBJ whole genome shotgun (WGS) entry which is preliminary data.</text>
</comment>
<protein>
    <submittedName>
        <fullName evidence="1">Uncharacterized protein</fullName>
    </submittedName>
</protein>
<organism evidence="1 2">
    <name type="scientific">Ramazzottius varieornatus</name>
    <name type="common">Water bear</name>
    <name type="synonym">Tardigrade</name>
    <dbReference type="NCBI Taxonomy" id="947166"/>
    <lineage>
        <taxon>Eukaryota</taxon>
        <taxon>Metazoa</taxon>
        <taxon>Ecdysozoa</taxon>
        <taxon>Tardigrada</taxon>
        <taxon>Eutardigrada</taxon>
        <taxon>Parachela</taxon>
        <taxon>Hypsibioidea</taxon>
        <taxon>Ramazzottiidae</taxon>
        <taxon>Ramazzottius</taxon>
    </lineage>
</organism>
<sequence length="92" mass="10762">MGWLHFSGGAFRDGREIGVQQRLPERPPSDNARNFREMYTDLHGTGSFMWSFRLRRLNRAETVRIKGEPYPFRHGSSENFIVNHFAAFVFEA</sequence>
<keyword evidence="2" id="KW-1185">Reference proteome</keyword>
<evidence type="ECO:0000313" key="2">
    <source>
        <dbReference type="Proteomes" id="UP000186922"/>
    </source>
</evidence>